<evidence type="ECO:0000256" key="2">
    <source>
        <dbReference type="ARBA" id="ARBA00022448"/>
    </source>
</evidence>
<organism evidence="13 14">
    <name type="scientific">Pedobacter yulinensis</name>
    <dbReference type="NCBI Taxonomy" id="2126353"/>
    <lineage>
        <taxon>Bacteria</taxon>
        <taxon>Pseudomonadati</taxon>
        <taxon>Bacteroidota</taxon>
        <taxon>Sphingobacteriia</taxon>
        <taxon>Sphingobacteriales</taxon>
        <taxon>Sphingobacteriaceae</taxon>
        <taxon>Pedobacter</taxon>
    </lineage>
</organism>
<evidence type="ECO:0000313" key="13">
    <source>
        <dbReference type="EMBL" id="PST81650.1"/>
    </source>
</evidence>
<protein>
    <submittedName>
        <fullName evidence="13">TonB-dependent receptor</fullName>
    </submittedName>
</protein>
<keyword evidence="7 8" id="KW-0998">Cell outer membrane</keyword>
<evidence type="ECO:0000313" key="14">
    <source>
        <dbReference type="Proteomes" id="UP000240912"/>
    </source>
</evidence>
<sequence length="812" mass="87895">MKQFLLSVFLLTACFSASAQFPVGGTLGGGARKSTVTGRIVATILDSVSRKPIDYATVTLLKTSDNKSVNGGVTDDKGRIVLQNIAPDSYKLAIGFMGYNTKTVLVKTTPEKPDNNLGTIYIAPSANSLKDVTVVGQRAMIENKVDRLVYNAEADITNAGGDATDVMRKVPMLSVDASGNVQLRGGAVRVLINGKPSGTMANSVADALKMIPAEQIKSVEVITSPSAKYDAEGSGGIINIITKKNNAQGISGSVNASAGTRQNNGNVSLNAKSGRLGFTSNVGGIYAYPQESKVLSLTQTQTPDGFYTIQSTGLSNWTRKGLNGTAGLDYDINSYHNVSTNVKLSTFSNGGPGSSDVLLNQVLSRNTSNMDMGFNNVDWTADYRKTSKKEGEELVVSGQATYGRNPTNFANTLVVPNAPVVITTGSNRGKNNEYTGQVDYTYPFSKKVILETGLKGIFRTIISDILDDPSRNFDYSQDVASAYGVMTFPIGKKLTAKAGLRAEYTQIGATSGTSATFENDYFNLFPSVVLSQTLKGMSTVKVSYNRRLQRPSLFYLNPFENRSDQFNIMRGNPMLSPELSDNFEIGYSTFIKGSVINASLFYRTTGDIIESIIAPITENGITRNLTTYQNIGRSPSYGLNLFGSYNPKPKWTLMSNLSFNTYEVNNQTTGVNTGTFLNYSVFGRSAYALNKGWSTEVWGVINSPRRTFQGKTDAMYFYGAAVKKEIFNKKASIGVNVLNPFNRDLNIKTVNTTPVSVQSQDIYYPLRSFGINFSYSFGKLKFTQKKTIKNDDLKQGDQGAGQVGGMGGGTNR</sequence>
<dbReference type="AlphaFoldDB" id="A0A2T3HGS8"/>
<feature type="region of interest" description="Disordered" evidence="9">
    <location>
        <begin position="793"/>
        <end position="812"/>
    </location>
</feature>
<keyword evidence="14" id="KW-1185">Reference proteome</keyword>
<evidence type="ECO:0000259" key="12">
    <source>
        <dbReference type="Pfam" id="PF14905"/>
    </source>
</evidence>
<evidence type="ECO:0000256" key="4">
    <source>
        <dbReference type="ARBA" id="ARBA00022692"/>
    </source>
</evidence>
<keyword evidence="6 8" id="KW-0472">Membrane</keyword>
<evidence type="ECO:0000256" key="6">
    <source>
        <dbReference type="ARBA" id="ARBA00023136"/>
    </source>
</evidence>
<reference evidence="13 14" key="1">
    <citation type="submission" date="2018-03" db="EMBL/GenBank/DDBJ databases">
        <authorList>
            <person name="Keele B.F."/>
        </authorList>
    </citation>
    <scope>NUCLEOTIDE SEQUENCE [LARGE SCALE GENOMIC DNA]</scope>
    <source>
        <strain evidence="13 14">YL28-9</strain>
    </source>
</reference>
<evidence type="ECO:0000259" key="11">
    <source>
        <dbReference type="Pfam" id="PF07715"/>
    </source>
</evidence>
<dbReference type="Gene3D" id="2.60.40.1120">
    <property type="entry name" value="Carboxypeptidase-like, regulatory domain"/>
    <property type="match status" value="1"/>
</dbReference>
<dbReference type="InterPro" id="IPR039426">
    <property type="entry name" value="TonB-dep_rcpt-like"/>
</dbReference>
<dbReference type="PANTHER" id="PTHR30069:SF29">
    <property type="entry name" value="HEMOGLOBIN AND HEMOGLOBIN-HAPTOGLOBIN-BINDING PROTEIN 1-RELATED"/>
    <property type="match status" value="1"/>
</dbReference>
<accession>A0A2T3HGS8</accession>
<dbReference type="PROSITE" id="PS52016">
    <property type="entry name" value="TONB_DEPENDENT_REC_3"/>
    <property type="match status" value="1"/>
</dbReference>
<dbReference type="OrthoDB" id="606851at2"/>
<dbReference type="InterPro" id="IPR041700">
    <property type="entry name" value="OMP_b-brl_3"/>
</dbReference>
<feature type="chain" id="PRO_5015592843" evidence="10">
    <location>
        <begin position="20"/>
        <end position="812"/>
    </location>
</feature>
<dbReference type="Gene3D" id="2.170.130.10">
    <property type="entry name" value="TonB-dependent receptor, plug domain"/>
    <property type="match status" value="1"/>
</dbReference>
<keyword evidence="5 10" id="KW-0732">Signal</keyword>
<gene>
    <name evidence="13" type="ORF">C7T94_18730</name>
</gene>
<dbReference type="GO" id="GO:0044718">
    <property type="term" value="P:siderophore transmembrane transport"/>
    <property type="evidence" value="ECO:0007669"/>
    <property type="project" value="TreeGrafter"/>
</dbReference>
<dbReference type="Proteomes" id="UP000240912">
    <property type="component" value="Unassembled WGS sequence"/>
</dbReference>
<feature type="compositionally biased region" description="Gly residues" evidence="9">
    <location>
        <begin position="798"/>
        <end position="812"/>
    </location>
</feature>
<evidence type="ECO:0000256" key="3">
    <source>
        <dbReference type="ARBA" id="ARBA00022452"/>
    </source>
</evidence>
<keyword evidence="2 8" id="KW-0813">Transport</keyword>
<dbReference type="EMBL" id="PYLS01000009">
    <property type="protein sequence ID" value="PST81650.1"/>
    <property type="molecule type" value="Genomic_DNA"/>
</dbReference>
<keyword evidence="13" id="KW-0675">Receptor</keyword>
<dbReference type="GO" id="GO:0009279">
    <property type="term" value="C:cell outer membrane"/>
    <property type="evidence" value="ECO:0007669"/>
    <property type="project" value="UniProtKB-SubCell"/>
</dbReference>
<dbReference type="InterPro" id="IPR037066">
    <property type="entry name" value="Plug_dom_sf"/>
</dbReference>
<evidence type="ECO:0000256" key="1">
    <source>
        <dbReference type="ARBA" id="ARBA00004571"/>
    </source>
</evidence>
<proteinExistence type="inferred from homology"/>
<dbReference type="InterPro" id="IPR012910">
    <property type="entry name" value="Plug_dom"/>
</dbReference>
<evidence type="ECO:0000256" key="7">
    <source>
        <dbReference type="ARBA" id="ARBA00023237"/>
    </source>
</evidence>
<dbReference type="PANTHER" id="PTHR30069">
    <property type="entry name" value="TONB-DEPENDENT OUTER MEMBRANE RECEPTOR"/>
    <property type="match status" value="1"/>
</dbReference>
<dbReference type="InterPro" id="IPR036942">
    <property type="entry name" value="Beta-barrel_TonB_sf"/>
</dbReference>
<dbReference type="GO" id="GO:0015344">
    <property type="term" value="F:siderophore uptake transmembrane transporter activity"/>
    <property type="evidence" value="ECO:0007669"/>
    <property type="project" value="TreeGrafter"/>
</dbReference>
<comment type="caution">
    <text evidence="13">The sequence shown here is derived from an EMBL/GenBank/DDBJ whole genome shotgun (WGS) entry which is preliminary data.</text>
</comment>
<dbReference type="Gene3D" id="2.40.170.20">
    <property type="entry name" value="TonB-dependent receptor, beta-barrel domain"/>
    <property type="match status" value="1"/>
</dbReference>
<evidence type="ECO:0000256" key="5">
    <source>
        <dbReference type="ARBA" id="ARBA00022729"/>
    </source>
</evidence>
<dbReference type="Pfam" id="PF13715">
    <property type="entry name" value="CarbopepD_reg_2"/>
    <property type="match status" value="1"/>
</dbReference>
<dbReference type="InterPro" id="IPR008969">
    <property type="entry name" value="CarboxyPept-like_regulatory"/>
</dbReference>
<feature type="signal peptide" evidence="10">
    <location>
        <begin position="1"/>
        <end position="19"/>
    </location>
</feature>
<keyword evidence="4 8" id="KW-0812">Transmembrane</keyword>
<evidence type="ECO:0000256" key="8">
    <source>
        <dbReference type="PROSITE-ProRule" id="PRU01360"/>
    </source>
</evidence>
<evidence type="ECO:0000256" key="10">
    <source>
        <dbReference type="SAM" id="SignalP"/>
    </source>
</evidence>
<dbReference type="Pfam" id="PF14905">
    <property type="entry name" value="OMP_b-brl_3"/>
    <property type="match status" value="1"/>
</dbReference>
<keyword evidence="3 8" id="KW-1134">Transmembrane beta strand</keyword>
<feature type="domain" description="TonB-dependent receptor plug" evidence="11">
    <location>
        <begin position="157"/>
        <end position="237"/>
    </location>
</feature>
<name>A0A2T3HGS8_9SPHI</name>
<comment type="similarity">
    <text evidence="8">Belongs to the TonB-dependent receptor family.</text>
</comment>
<dbReference type="RefSeq" id="WP_107217558.1">
    <property type="nucleotide sequence ID" value="NZ_KZ686273.1"/>
</dbReference>
<dbReference type="Pfam" id="PF07715">
    <property type="entry name" value="Plug"/>
    <property type="match status" value="1"/>
</dbReference>
<dbReference type="SUPFAM" id="SSF56935">
    <property type="entry name" value="Porins"/>
    <property type="match status" value="1"/>
</dbReference>
<feature type="domain" description="Outer membrane protein beta-barrel" evidence="12">
    <location>
        <begin position="386"/>
        <end position="775"/>
    </location>
</feature>
<dbReference type="SUPFAM" id="SSF49464">
    <property type="entry name" value="Carboxypeptidase regulatory domain-like"/>
    <property type="match status" value="1"/>
</dbReference>
<evidence type="ECO:0000256" key="9">
    <source>
        <dbReference type="SAM" id="MobiDB-lite"/>
    </source>
</evidence>
<comment type="subcellular location">
    <subcellularLocation>
        <location evidence="1 8">Cell outer membrane</location>
        <topology evidence="1 8">Multi-pass membrane protein</topology>
    </subcellularLocation>
</comment>